<dbReference type="EC" id="6.3.5.1" evidence="7 8"/>
<dbReference type="InterPro" id="IPR041856">
    <property type="entry name" value="NAD+_synth_C"/>
</dbReference>
<dbReference type="CDD" id="cd00553">
    <property type="entry name" value="NAD_synthase"/>
    <property type="match status" value="1"/>
</dbReference>
<dbReference type="PIRSF" id="PIRSF006630">
    <property type="entry name" value="NADS_GAT"/>
    <property type="match status" value="1"/>
</dbReference>
<comment type="similarity">
    <text evidence="9">Belongs to the NAD synthetase family.</text>
</comment>
<organism evidence="11 12">
    <name type="scientific">Coprococcus eutactus</name>
    <dbReference type="NCBI Taxonomy" id="33043"/>
    <lineage>
        <taxon>Bacteria</taxon>
        <taxon>Bacillati</taxon>
        <taxon>Bacillota</taxon>
        <taxon>Clostridia</taxon>
        <taxon>Lachnospirales</taxon>
        <taxon>Lachnospiraceae</taxon>
        <taxon>Coprococcus</taxon>
    </lineage>
</organism>
<feature type="active site" description="Nucleophile; for glutaminase activity" evidence="7">
    <location>
        <position position="192"/>
    </location>
</feature>
<comment type="pathway">
    <text evidence="1 7 8">Cofactor biosynthesis; NAD(+) biosynthesis; NAD(+) from deamido-NAD(+) (L-Gln route): step 1/1.</text>
</comment>
<dbReference type="PROSITE" id="PS50263">
    <property type="entry name" value="CN_HYDROLASE"/>
    <property type="match status" value="1"/>
</dbReference>
<comment type="catalytic activity">
    <reaction evidence="7 8">
        <text>deamido-NAD(+) + L-glutamine + ATP + H2O = L-glutamate + AMP + diphosphate + NAD(+) + H(+)</text>
        <dbReference type="Rhea" id="RHEA:24384"/>
        <dbReference type="ChEBI" id="CHEBI:15377"/>
        <dbReference type="ChEBI" id="CHEBI:15378"/>
        <dbReference type="ChEBI" id="CHEBI:29985"/>
        <dbReference type="ChEBI" id="CHEBI:30616"/>
        <dbReference type="ChEBI" id="CHEBI:33019"/>
        <dbReference type="ChEBI" id="CHEBI:57540"/>
        <dbReference type="ChEBI" id="CHEBI:58359"/>
        <dbReference type="ChEBI" id="CHEBI:58437"/>
        <dbReference type="ChEBI" id="CHEBI:456215"/>
        <dbReference type="EC" id="6.3.5.1"/>
    </reaction>
</comment>
<feature type="binding site" evidence="7">
    <location>
        <position position="219"/>
    </location>
    <ligand>
        <name>L-glutamine</name>
        <dbReference type="ChEBI" id="CHEBI:58359"/>
    </ligand>
</feature>
<comment type="function">
    <text evidence="7">Catalyzes the ATP-dependent amidation of deamido-NAD to form NAD. Uses L-glutamine as a nitrogen source.</text>
</comment>
<evidence type="ECO:0000256" key="4">
    <source>
        <dbReference type="ARBA" id="ARBA00022741"/>
    </source>
</evidence>
<evidence type="ECO:0000256" key="2">
    <source>
        <dbReference type="ARBA" id="ARBA00007145"/>
    </source>
</evidence>
<dbReference type="Gene3D" id="3.60.110.10">
    <property type="entry name" value="Carbon-nitrogen hydrolase"/>
    <property type="match status" value="1"/>
</dbReference>
<keyword evidence="5 7" id="KW-0067">ATP-binding</keyword>
<dbReference type="GO" id="GO:0004359">
    <property type="term" value="F:glutaminase activity"/>
    <property type="evidence" value="ECO:0007669"/>
    <property type="project" value="InterPro"/>
</dbReference>
<evidence type="ECO:0000256" key="3">
    <source>
        <dbReference type="ARBA" id="ARBA00022598"/>
    </source>
</evidence>
<dbReference type="EMBL" id="BLYL01000002">
    <property type="protein sequence ID" value="GFO93448.1"/>
    <property type="molecule type" value="Genomic_DNA"/>
</dbReference>
<dbReference type="InterPro" id="IPR003010">
    <property type="entry name" value="C-N_Hydrolase"/>
</dbReference>
<dbReference type="InterPro" id="IPR014445">
    <property type="entry name" value="Gln-dep_NAD_synthase"/>
</dbReference>
<feature type="domain" description="CN hydrolase" evidence="10">
    <location>
        <begin position="5"/>
        <end position="290"/>
    </location>
</feature>
<evidence type="ECO:0000256" key="1">
    <source>
        <dbReference type="ARBA" id="ARBA00005188"/>
    </source>
</evidence>
<dbReference type="PANTHER" id="PTHR23090">
    <property type="entry name" value="NH 3 /GLUTAMINE-DEPENDENT NAD + SYNTHETASE"/>
    <property type="match status" value="1"/>
</dbReference>
<dbReference type="CDD" id="cd07570">
    <property type="entry name" value="GAT_Gln-NAD-synth"/>
    <property type="match status" value="1"/>
</dbReference>
<dbReference type="HAMAP" id="MF_02090">
    <property type="entry name" value="NadE_glutamine_dep"/>
    <property type="match status" value="1"/>
</dbReference>
<feature type="binding site" evidence="7">
    <location>
        <position position="630"/>
    </location>
    <ligand>
        <name>deamido-NAD(+)</name>
        <dbReference type="ChEBI" id="CHEBI:58437"/>
        <note>ligand shared between two neighboring subunits</note>
    </ligand>
</feature>
<dbReference type="Pfam" id="PF00795">
    <property type="entry name" value="CN_hydrolase"/>
    <property type="match status" value="1"/>
</dbReference>
<dbReference type="SUPFAM" id="SSF56317">
    <property type="entry name" value="Carbon-nitrogen hydrolase"/>
    <property type="match status" value="1"/>
</dbReference>
<dbReference type="RefSeq" id="WP_055222933.1">
    <property type="nucleotide sequence ID" value="NZ_BLYL01000002.1"/>
</dbReference>
<protein>
    <recommendedName>
        <fullName evidence="7 8">Glutamine-dependent NAD(+) synthetase</fullName>
        <ecNumber evidence="7 8">6.3.5.1</ecNumber>
    </recommendedName>
    <alternativeName>
        <fullName evidence="7 8">NAD(+) synthase [glutamine-hydrolyzing]</fullName>
    </alternativeName>
</protein>
<comment type="similarity">
    <text evidence="2 7 8">In the C-terminal section; belongs to the NAD synthetase family.</text>
</comment>
<dbReference type="SUPFAM" id="SSF52402">
    <property type="entry name" value="Adenine nucleotide alpha hydrolases-like"/>
    <property type="match status" value="1"/>
</dbReference>
<sequence>MKNMLRVAAVTPKVHIGSVSGNVREIMDIYEEYKDAADVIVTPELSITGYTCADLFENRKLIDGARRGLLQLAMATCTGQSALVVGLPFEVDGELFNCAAFLQGGRVVAIVPKTYLPNYGEFYEKRWFSARKYDAVMVNLMDPEDDGDELEYNAGSKKAGDRAVGSEVLFGNNVMIEMGSGDQRVKLGIEICEDAWTPVSPGRLLAMAGAEVILNLSASNEVIGKAAYRHKLIGSVSSDCLCGYVYVSAGMYESTSDLVFSGHNLMYENGKLLGEVKPFEDGVLIRDISLTKIRHDRIANKSFADCKRDFAFRKYETVVCDTPLMDKGNVLMKVKMTPFVPSGNKLERCMAIFKMQVAGLQRRIEATHCKCVVVGVSGGLDSTLALLVSAQAVKNAGLPPTTVVGITMPGFGTTNRTKNNSTELMRLLGCDSREISIAASVRQHFADIGQDESVHDVTYENCQARERTQILMDVANKKGGFVVGTGDLSELALGWCTYNGDHMSMYAVNTSIPKTLVRSLVNEVGHFMEVDGFVGIAPIIDDIIDTPVSPELLPPNPDGTIAQKTEDTVGSYILHDFFLYYTLRYGMSPEEVNELCKEAVRQSDEYNFSDSEIDKWQKVFYTRFFRQQFKRNCMPDGVKVGTVSVSPRGDLRLPSEIEFEDFL</sequence>
<evidence type="ECO:0000256" key="9">
    <source>
        <dbReference type="RuleBase" id="RU003811"/>
    </source>
</evidence>
<evidence type="ECO:0000259" key="10">
    <source>
        <dbReference type="PROSITE" id="PS50263"/>
    </source>
</evidence>
<dbReference type="Proteomes" id="UP000660047">
    <property type="component" value="Unassembled WGS sequence"/>
</dbReference>
<dbReference type="GO" id="GO:0003952">
    <property type="term" value="F:NAD+ synthase (glutamine-hydrolyzing) activity"/>
    <property type="evidence" value="ECO:0007669"/>
    <property type="project" value="UniProtKB-UniRule"/>
</dbReference>
<evidence type="ECO:0000256" key="5">
    <source>
        <dbReference type="ARBA" id="ARBA00022840"/>
    </source>
</evidence>
<dbReference type="Gene3D" id="3.40.50.620">
    <property type="entry name" value="HUPs"/>
    <property type="match status" value="1"/>
</dbReference>
<dbReference type="GO" id="GO:0005737">
    <property type="term" value="C:cytoplasm"/>
    <property type="evidence" value="ECO:0007669"/>
    <property type="project" value="InterPro"/>
</dbReference>
<accession>A0AAI9K351</accession>
<dbReference type="NCBIfam" id="TIGR00552">
    <property type="entry name" value="nadE"/>
    <property type="match status" value="1"/>
</dbReference>
<dbReference type="NCBIfam" id="NF002730">
    <property type="entry name" value="PRK02628.1"/>
    <property type="match status" value="1"/>
</dbReference>
<evidence type="ECO:0000256" key="6">
    <source>
        <dbReference type="ARBA" id="ARBA00023027"/>
    </source>
</evidence>
<feature type="binding site" evidence="7">
    <location>
        <position position="225"/>
    </location>
    <ligand>
        <name>L-glutamine</name>
        <dbReference type="ChEBI" id="CHEBI:58359"/>
    </ligand>
</feature>
<feature type="active site" description="For glutaminase activity" evidence="7">
    <location>
        <position position="113"/>
    </location>
</feature>
<evidence type="ECO:0000313" key="12">
    <source>
        <dbReference type="Proteomes" id="UP000660047"/>
    </source>
</evidence>
<feature type="binding site" evidence="7">
    <location>
        <position position="485"/>
    </location>
    <ligand>
        <name>ATP</name>
        <dbReference type="ChEBI" id="CHEBI:30616"/>
    </ligand>
</feature>
<dbReference type="PANTHER" id="PTHR23090:SF9">
    <property type="entry name" value="GLUTAMINE-DEPENDENT NAD(+) SYNTHETASE"/>
    <property type="match status" value="1"/>
</dbReference>
<gene>
    <name evidence="7" type="primary">nadE</name>
    <name evidence="11" type="ORF">COEU31_04940</name>
</gene>
<dbReference type="InterPro" id="IPR036526">
    <property type="entry name" value="C-N_Hydrolase_sf"/>
</dbReference>
<feature type="binding site" evidence="7">
    <location>
        <position position="461"/>
    </location>
    <ligand>
        <name>deamido-NAD(+)</name>
        <dbReference type="ChEBI" id="CHEBI:58437"/>
        <note>ligand shared between two neighboring subunits</note>
    </ligand>
</feature>
<evidence type="ECO:0000256" key="7">
    <source>
        <dbReference type="HAMAP-Rule" id="MF_02090"/>
    </source>
</evidence>
<dbReference type="Gene3D" id="1.10.10.1140">
    <property type="entry name" value="Glutamine-dependent NAD+ synthetase, C-terminal domain"/>
    <property type="match status" value="1"/>
</dbReference>
<dbReference type="Pfam" id="PF02540">
    <property type="entry name" value="NAD_synthase"/>
    <property type="match status" value="1"/>
</dbReference>
<dbReference type="InterPro" id="IPR022310">
    <property type="entry name" value="NAD/GMP_synthase"/>
</dbReference>
<name>A0AAI9K351_9FIRM</name>
<keyword evidence="6 7" id="KW-0520">NAD</keyword>
<feature type="binding site" evidence="7">
    <location>
        <position position="490"/>
    </location>
    <ligand>
        <name>deamido-NAD(+)</name>
        <dbReference type="ChEBI" id="CHEBI:58437"/>
        <note>ligand shared between two neighboring subunits</note>
    </ligand>
</feature>
<keyword evidence="3 7" id="KW-0436">Ligase</keyword>
<feature type="binding site" evidence="7">
    <location>
        <begin position="375"/>
        <end position="382"/>
    </location>
    <ligand>
        <name>ATP</name>
        <dbReference type="ChEBI" id="CHEBI:30616"/>
    </ligand>
</feature>
<dbReference type="GO" id="GO:0005524">
    <property type="term" value="F:ATP binding"/>
    <property type="evidence" value="ECO:0007669"/>
    <property type="project" value="UniProtKB-UniRule"/>
</dbReference>
<dbReference type="GO" id="GO:0008795">
    <property type="term" value="F:NAD+ synthase activity"/>
    <property type="evidence" value="ECO:0007669"/>
    <property type="project" value="UniProtKB-UniRule"/>
</dbReference>
<dbReference type="AlphaFoldDB" id="A0AAI9K351"/>
<dbReference type="InterPro" id="IPR014729">
    <property type="entry name" value="Rossmann-like_a/b/a_fold"/>
</dbReference>
<keyword evidence="4 7" id="KW-0547">Nucleotide-binding</keyword>
<dbReference type="InterPro" id="IPR003694">
    <property type="entry name" value="NAD_synthase"/>
</dbReference>
<evidence type="ECO:0000313" key="11">
    <source>
        <dbReference type="EMBL" id="GFO93448.1"/>
    </source>
</evidence>
<feature type="active site" description="Proton acceptor; for glutaminase activity" evidence="7">
    <location>
        <position position="44"/>
    </location>
</feature>
<dbReference type="GO" id="GO:0009435">
    <property type="term" value="P:NAD+ biosynthetic process"/>
    <property type="evidence" value="ECO:0007669"/>
    <property type="project" value="UniProtKB-UniRule"/>
</dbReference>
<evidence type="ECO:0000256" key="8">
    <source>
        <dbReference type="PIRNR" id="PIRNR006630"/>
    </source>
</evidence>
<feature type="binding site" evidence="7">
    <location>
        <position position="119"/>
    </location>
    <ligand>
        <name>L-glutamine</name>
        <dbReference type="ChEBI" id="CHEBI:58359"/>
    </ligand>
</feature>
<reference evidence="11" key="1">
    <citation type="submission" date="2020-06" db="EMBL/GenBank/DDBJ databases">
        <title>Characterization of fructooligosaccharide metabolism and fructooligosaccharide-degrading enzymes in human commensal butyrate producers.</title>
        <authorList>
            <person name="Tanno H."/>
            <person name="Fujii T."/>
            <person name="Hirano K."/>
            <person name="Maeno S."/>
            <person name="Tonozuka T."/>
            <person name="Sakamoto M."/>
            <person name="Ohkuma M."/>
            <person name="Tochio T."/>
            <person name="Endo A."/>
        </authorList>
    </citation>
    <scope>NUCLEOTIDE SEQUENCE</scope>
    <source>
        <strain evidence="11">JCM 31265</strain>
    </source>
</reference>
<proteinExistence type="inferred from homology"/>
<feature type="binding site" evidence="7">
    <location>
        <begin position="495"/>
        <end position="498"/>
    </location>
    <ligand>
        <name>deamido-NAD(+)</name>
        <dbReference type="ChEBI" id="CHEBI:58437"/>
        <note>ligand shared between two neighboring subunits</note>
    </ligand>
</feature>
<comment type="caution">
    <text evidence="11">The sequence shown here is derived from an EMBL/GenBank/DDBJ whole genome shotgun (WGS) entry which is preliminary data.</text>
</comment>